<dbReference type="EMBL" id="CAJVPZ010039853">
    <property type="protein sequence ID" value="CAG8758332.1"/>
    <property type="molecule type" value="Genomic_DNA"/>
</dbReference>
<reference evidence="2" key="1">
    <citation type="submission" date="2021-06" db="EMBL/GenBank/DDBJ databases">
        <authorList>
            <person name="Kallberg Y."/>
            <person name="Tangrot J."/>
            <person name="Rosling A."/>
        </authorList>
    </citation>
    <scope>NUCLEOTIDE SEQUENCE</scope>
    <source>
        <strain evidence="2">IN212</strain>
    </source>
</reference>
<proteinExistence type="predicted"/>
<dbReference type="Proteomes" id="UP000789396">
    <property type="component" value="Unassembled WGS sequence"/>
</dbReference>
<dbReference type="GO" id="GO:0035303">
    <property type="term" value="P:regulation of dephosphorylation"/>
    <property type="evidence" value="ECO:0007669"/>
    <property type="project" value="TreeGrafter"/>
</dbReference>
<dbReference type="PANTHER" id="PTHR10933">
    <property type="entry name" value="IMMUNOGLOBULIN-BINDING PROTEIN 1"/>
    <property type="match status" value="1"/>
</dbReference>
<dbReference type="PANTHER" id="PTHR10933:SF9">
    <property type="entry name" value="IMMUNOGLOBULIN-BINDING PROTEIN 1"/>
    <property type="match status" value="1"/>
</dbReference>
<comment type="caution">
    <text evidence="2">The sequence shown here is derived from an EMBL/GenBank/DDBJ whole genome shotgun (WGS) entry which is preliminary data.</text>
</comment>
<dbReference type="Pfam" id="PF04177">
    <property type="entry name" value="TAP42"/>
    <property type="match status" value="1"/>
</dbReference>
<keyword evidence="1" id="KW-0175">Coiled coil</keyword>
<evidence type="ECO:0000313" key="2">
    <source>
        <dbReference type="EMBL" id="CAG8758332.1"/>
    </source>
</evidence>
<evidence type="ECO:0000256" key="1">
    <source>
        <dbReference type="SAM" id="Coils"/>
    </source>
</evidence>
<dbReference type="Gene3D" id="1.25.40.540">
    <property type="entry name" value="TAP42-like family"/>
    <property type="match status" value="1"/>
</dbReference>
<protein>
    <submittedName>
        <fullName evidence="2">1534_t:CDS:1</fullName>
    </submittedName>
</protein>
<gene>
    <name evidence="2" type="ORF">RFULGI_LOCUS14113</name>
</gene>
<feature type="non-terminal residue" evidence="2">
    <location>
        <position position="204"/>
    </location>
</feature>
<dbReference type="OrthoDB" id="10261753at2759"/>
<dbReference type="InterPro" id="IPR007304">
    <property type="entry name" value="TAP46-like"/>
</dbReference>
<sequence>DKKFVEEHSNGIVKDLAKKREEKIERYKREKETKAKLEMLQQQLISTKDDDKEDINREYILTLINHFIQKSIEQLLLIKQEIDLLNQMRLMESGQGSSVEMKDDTRIETPLRPFVITNQREAIKEQVFRPSWRLPTMTIDEYLQQEAQRGNIIQGGGEKYVNAQWILIVEVDDDDEKAIDEETYKAREWDEFKDSNPRGWGEFY</sequence>
<dbReference type="AlphaFoldDB" id="A0A9N9IZ86"/>
<dbReference type="GO" id="GO:0051721">
    <property type="term" value="F:protein phosphatase 2A binding"/>
    <property type="evidence" value="ECO:0007669"/>
    <property type="project" value="TreeGrafter"/>
</dbReference>
<keyword evidence="3" id="KW-1185">Reference proteome</keyword>
<name>A0A9N9IZ86_9GLOM</name>
<accession>A0A9N9IZ86</accession>
<organism evidence="2 3">
    <name type="scientific">Racocetra fulgida</name>
    <dbReference type="NCBI Taxonomy" id="60492"/>
    <lineage>
        <taxon>Eukaryota</taxon>
        <taxon>Fungi</taxon>
        <taxon>Fungi incertae sedis</taxon>
        <taxon>Mucoromycota</taxon>
        <taxon>Glomeromycotina</taxon>
        <taxon>Glomeromycetes</taxon>
        <taxon>Diversisporales</taxon>
        <taxon>Gigasporaceae</taxon>
        <taxon>Racocetra</taxon>
    </lineage>
</organism>
<dbReference type="InterPro" id="IPR038511">
    <property type="entry name" value="TAP42/TAP46-like_sf"/>
</dbReference>
<evidence type="ECO:0000313" key="3">
    <source>
        <dbReference type="Proteomes" id="UP000789396"/>
    </source>
</evidence>
<feature type="coiled-coil region" evidence="1">
    <location>
        <begin position="13"/>
        <end position="50"/>
    </location>
</feature>
<dbReference type="GO" id="GO:0005829">
    <property type="term" value="C:cytosol"/>
    <property type="evidence" value="ECO:0007669"/>
    <property type="project" value="TreeGrafter"/>
</dbReference>
<dbReference type="GO" id="GO:0009966">
    <property type="term" value="P:regulation of signal transduction"/>
    <property type="evidence" value="ECO:0007669"/>
    <property type="project" value="InterPro"/>
</dbReference>